<keyword evidence="3" id="KW-1185">Reference proteome</keyword>
<proteinExistence type="predicted"/>
<evidence type="ECO:0000313" key="3">
    <source>
        <dbReference type="Proteomes" id="UP001303046"/>
    </source>
</evidence>
<organism evidence="2 3">
    <name type="scientific">Necator americanus</name>
    <name type="common">Human hookworm</name>
    <dbReference type="NCBI Taxonomy" id="51031"/>
    <lineage>
        <taxon>Eukaryota</taxon>
        <taxon>Metazoa</taxon>
        <taxon>Ecdysozoa</taxon>
        <taxon>Nematoda</taxon>
        <taxon>Chromadorea</taxon>
        <taxon>Rhabditida</taxon>
        <taxon>Rhabditina</taxon>
        <taxon>Rhabditomorpha</taxon>
        <taxon>Strongyloidea</taxon>
        <taxon>Ancylostomatidae</taxon>
        <taxon>Bunostominae</taxon>
        <taxon>Necator</taxon>
    </lineage>
</organism>
<reference evidence="2 3" key="1">
    <citation type="submission" date="2023-08" db="EMBL/GenBank/DDBJ databases">
        <title>A Necator americanus chromosomal reference genome.</title>
        <authorList>
            <person name="Ilik V."/>
            <person name="Petrzelkova K.J."/>
            <person name="Pardy F."/>
            <person name="Fuh T."/>
            <person name="Niatou-Singa F.S."/>
            <person name="Gouil Q."/>
            <person name="Baker L."/>
            <person name="Ritchie M.E."/>
            <person name="Jex A.R."/>
            <person name="Gazzola D."/>
            <person name="Li H."/>
            <person name="Toshio Fujiwara R."/>
            <person name="Zhan B."/>
            <person name="Aroian R.V."/>
            <person name="Pafco B."/>
            <person name="Schwarz E.M."/>
        </authorList>
    </citation>
    <scope>NUCLEOTIDE SEQUENCE [LARGE SCALE GENOMIC DNA]</scope>
    <source>
        <strain evidence="2 3">Aroian</strain>
        <tissue evidence="2">Whole animal</tissue>
    </source>
</reference>
<accession>A0ABR1BKL2</accession>
<dbReference type="EMBL" id="JAVFWL010000001">
    <property type="protein sequence ID" value="KAK6726994.1"/>
    <property type="molecule type" value="Genomic_DNA"/>
</dbReference>
<dbReference type="Proteomes" id="UP001303046">
    <property type="component" value="Unassembled WGS sequence"/>
</dbReference>
<comment type="caution">
    <text evidence="2">The sequence shown here is derived from an EMBL/GenBank/DDBJ whole genome shotgun (WGS) entry which is preliminary data.</text>
</comment>
<evidence type="ECO:0000256" key="1">
    <source>
        <dbReference type="SAM" id="MobiDB-lite"/>
    </source>
</evidence>
<protein>
    <submittedName>
        <fullName evidence="2">Uncharacterized protein</fullName>
    </submittedName>
</protein>
<gene>
    <name evidence="2" type="primary">Necator_chrI.g1099</name>
    <name evidence="2" type="ORF">RB195_004975</name>
</gene>
<name>A0ABR1BKL2_NECAM</name>
<sequence length="97" mass="11063">MAKNRRGFRNHNGTITLAPRRGPTRTSSRKKGRLRPIVVQARRRPSFLDITLIESRERRRRRPMITGQTGTRVDDKVDCGDTCSAADEIRAMPMSAE</sequence>
<evidence type="ECO:0000313" key="2">
    <source>
        <dbReference type="EMBL" id="KAK6726994.1"/>
    </source>
</evidence>
<feature type="region of interest" description="Disordered" evidence="1">
    <location>
        <begin position="1"/>
        <end position="33"/>
    </location>
</feature>